<dbReference type="GO" id="GO:0051513">
    <property type="term" value="P:regulation of monopolar cell growth"/>
    <property type="evidence" value="ECO:0007669"/>
    <property type="project" value="InterPro"/>
</dbReference>
<feature type="region of interest" description="Disordered" evidence="1">
    <location>
        <begin position="44"/>
        <end position="95"/>
    </location>
</feature>
<organism evidence="3 4">
    <name type="scientific">Artemisia annua</name>
    <name type="common">Sweet wormwood</name>
    <dbReference type="NCBI Taxonomy" id="35608"/>
    <lineage>
        <taxon>Eukaryota</taxon>
        <taxon>Viridiplantae</taxon>
        <taxon>Streptophyta</taxon>
        <taxon>Embryophyta</taxon>
        <taxon>Tracheophyta</taxon>
        <taxon>Spermatophyta</taxon>
        <taxon>Magnoliopsida</taxon>
        <taxon>eudicotyledons</taxon>
        <taxon>Gunneridae</taxon>
        <taxon>Pentapetalae</taxon>
        <taxon>asterids</taxon>
        <taxon>campanulids</taxon>
        <taxon>Asterales</taxon>
        <taxon>Asteraceae</taxon>
        <taxon>Asteroideae</taxon>
        <taxon>Anthemideae</taxon>
        <taxon>Artemisiinae</taxon>
        <taxon>Artemisia</taxon>
    </lineage>
</organism>
<dbReference type="InterPro" id="IPR033334">
    <property type="entry name" value="LNG1/2"/>
</dbReference>
<feature type="compositionally biased region" description="Polar residues" evidence="1">
    <location>
        <begin position="387"/>
        <end position="402"/>
    </location>
</feature>
<keyword evidence="4" id="KW-1185">Reference proteome</keyword>
<dbReference type="STRING" id="35608.A0A2U1P946"/>
<gene>
    <name evidence="3" type="ORF">CTI12_AA178710</name>
</gene>
<feature type="compositionally biased region" description="Basic and acidic residues" evidence="1">
    <location>
        <begin position="441"/>
        <end position="457"/>
    </location>
</feature>
<protein>
    <submittedName>
        <fullName evidence="3">DUF3741-associated sequence motif protein</fullName>
    </submittedName>
</protein>
<feature type="compositionally biased region" description="Low complexity" evidence="1">
    <location>
        <begin position="79"/>
        <end position="95"/>
    </location>
</feature>
<sequence length="867" mass="98982">MATKVVYTLREDKQGLQKQLGCMNGLFQLFDRRYLLGLHRSRSHKRLTSGQGEKEFADSSEKAKEKNPKKVMIEKNRASVESSRNSFSSSCSSTTGSSFDCSKRIQSEWQLLSEPTSPNMHKKQFQQPADIRDVVKDSMTREIRVKKDERVRPVMKHVDSPRPFIHQKFVQYDSKGRKLAKVIKTSSGVQEVKEASRLSCDERESQYSLKSTFKVKELPRLSLDSKQNSNRNSMNESRRSIQMKQVQGSAETETSHEPESNKRPSSGVVARLMGLENLTDSSSEVETSKITPPPNDHPSSRWSRNGEEYKQNHGSVSPRVYLKIKPASQQQEDSDRVLKKPSVYGEMEKRLSALEFKTSGKDLRALKQILETMQTTRRVLENKEQSLDSQTSDQSGSPTVKRTISPKRCEPMNQATRPTKMATETMMMAGIHNANHMAKKQVKDQSPRIKKTADRKPRSASPSNSPEYLTGEKPVSSPRVQRSKNGVNKQCFQPKQSKVQSVVSGSKTRHPKINCINTMQNNEQRDLRQDNDTASLKSVTKIELEVARNDQPKENRRVNKNNFAERLIEDEPAVELSRLTMEQPSPVSVLDAFYVEDTPSPVKNKPYAFNEYETSQVDERETNQVDNYNFANGTDSKQYYEFNQTKQENTNHLIHQIELLTSIDETAEPPYRRTNGDHGYISDILLASGFLKDPDSAIRILKLQPTADLIKPELFNLLENSEGYTGVMSDECNKKIPRSTSYERIRRKLIFDSVNEILSYKVAMWSRNRSGRLVDGEKLLKELCSEIDNLQSSSDGSLYDEDDEVKNLVSADVNKSSEDWDKCCYEVSGVVLDIERLIFKDLINEVVNAEVSCLHRPRRHCRRLFSM</sequence>
<feature type="region of interest" description="Disordered" evidence="1">
    <location>
        <begin position="220"/>
        <end position="318"/>
    </location>
</feature>
<dbReference type="AlphaFoldDB" id="A0A2U1P946"/>
<feature type="region of interest" description="Disordered" evidence="1">
    <location>
        <begin position="381"/>
        <end position="415"/>
    </location>
</feature>
<dbReference type="Proteomes" id="UP000245207">
    <property type="component" value="Unassembled WGS sequence"/>
</dbReference>
<proteinExistence type="predicted"/>
<feature type="compositionally biased region" description="Polar residues" evidence="1">
    <location>
        <begin position="478"/>
        <end position="491"/>
    </location>
</feature>
<dbReference type="InterPro" id="IPR025486">
    <property type="entry name" value="DUF4378"/>
</dbReference>
<reference evidence="3 4" key="1">
    <citation type="journal article" date="2018" name="Mol. Plant">
        <title>The genome of Artemisia annua provides insight into the evolution of Asteraceae family and artemisinin biosynthesis.</title>
        <authorList>
            <person name="Shen Q."/>
            <person name="Zhang L."/>
            <person name="Liao Z."/>
            <person name="Wang S."/>
            <person name="Yan T."/>
            <person name="Shi P."/>
            <person name="Liu M."/>
            <person name="Fu X."/>
            <person name="Pan Q."/>
            <person name="Wang Y."/>
            <person name="Lv Z."/>
            <person name="Lu X."/>
            <person name="Zhang F."/>
            <person name="Jiang W."/>
            <person name="Ma Y."/>
            <person name="Chen M."/>
            <person name="Hao X."/>
            <person name="Li L."/>
            <person name="Tang Y."/>
            <person name="Lv G."/>
            <person name="Zhou Y."/>
            <person name="Sun X."/>
            <person name="Brodelius P.E."/>
            <person name="Rose J.K.C."/>
            <person name="Tang K."/>
        </authorList>
    </citation>
    <scope>NUCLEOTIDE SEQUENCE [LARGE SCALE GENOMIC DNA]</scope>
    <source>
        <strain evidence="4">cv. Huhao1</strain>
        <tissue evidence="3">Leaf</tissue>
    </source>
</reference>
<feature type="compositionally biased region" description="Polar residues" evidence="1">
    <location>
        <begin position="278"/>
        <end position="290"/>
    </location>
</feature>
<accession>A0A2U1P946</accession>
<evidence type="ECO:0000313" key="4">
    <source>
        <dbReference type="Proteomes" id="UP000245207"/>
    </source>
</evidence>
<feature type="compositionally biased region" description="Basic and acidic residues" evidence="1">
    <location>
        <begin position="253"/>
        <end position="262"/>
    </location>
</feature>
<feature type="compositionally biased region" description="Polar residues" evidence="1">
    <location>
        <begin position="242"/>
        <end position="252"/>
    </location>
</feature>
<evidence type="ECO:0000259" key="2">
    <source>
        <dbReference type="Pfam" id="PF14309"/>
    </source>
</evidence>
<dbReference type="PANTHER" id="PTHR31680:SF15">
    <property type="entry name" value="PROTEIN LONGIFOLIA 2"/>
    <property type="match status" value="1"/>
</dbReference>
<dbReference type="Pfam" id="PF14309">
    <property type="entry name" value="DUF4378"/>
    <property type="match status" value="1"/>
</dbReference>
<evidence type="ECO:0000313" key="3">
    <source>
        <dbReference type="EMBL" id="PWA82268.1"/>
    </source>
</evidence>
<comment type="caution">
    <text evidence="3">The sequence shown here is derived from an EMBL/GenBank/DDBJ whole genome shotgun (WGS) entry which is preliminary data.</text>
</comment>
<dbReference type="EMBL" id="PKPP01001490">
    <property type="protein sequence ID" value="PWA82268.1"/>
    <property type="molecule type" value="Genomic_DNA"/>
</dbReference>
<evidence type="ECO:0000256" key="1">
    <source>
        <dbReference type="SAM" id="MobiDB-lite"/>
    </source>
</evidence>
<feature type="compositionally biased region" description="Low complexity" evidence="1">
    <location>
        <begin position="493"/>
        <end position="506"/>
    </location>
</feature>
<dbReference type="PANTHER" id="PTHR31680">
    <property type="entry name" value="LONGIFOLIA PROTEIN"/>
    <property type="match status" value="1"/>
</dbReference>
<dbReference type="OrthoDB" id="769613at2759"/>
<feature type="domain" description="DUF4378" evidence="2">
    <location>
        <begin position="677"/>
        <end position="845"/>
    </location>
</feature>
<feature type="compositionally biased region" description="Basic and acidic residues" evidence="1">
    <location>
        <begin position="52"/>
        <end position="78"/>
    </location>
</feature>
<feature type="region of interest" description="Disordered" evidence="1">
    <location>
        <begin position="437"/>
        <end position="510"/>
    </location>
</feature>
<name>A0A2U1P946_ARTAN</name>